<comment type="subcellular location">
    <subcellularLocation>
        <location evidence="1">Cytoplasm</location>
        <location evidence="1">Cytoskeleton</location>
        <location evidence="1">Cilium axoneme</location>
    </subcellularLocation>
</comment>
<dbReference type="FunFam" id="3.10.490.20:FF:000001">
    <property type="entry name" value="dynein heavy chain 7, axonemal"/>
    <property type="match status" value="1"/>
</dbReference>
<dbReference type="Pfam" id="PF08393">
    <property type="entry name" value="DHC_N2"/>
    <property type="match status" value="1"/>
</dbReference>
<dbReference type="InterPro" id="IPR042219">
    <property type="entry name" value="AAA_lid_11_sf"/>
</dbReference>
<dbReference type="InterPro" id="IPR035699">
    <property type="entry name" value="AAA_6"/>
</dbReference>
<dbReference type="GO" id="GO:0008569">
    <property type="term" value="F:minus-end-directed microtubule motor activity"/>
    <property type="evidence" value="ECO:0007669"/>
    <property type="project" value="InterPro"/>
</dbReference>
<evidence type="ECO:0000256" key="9">
    <source>
        <dbReference type="ARBA" id="ARBA00023069"/>
    </source>
</evidence>
<evidence type="ECO:0000256" key="14">
    <source>
        <dbReference type="SAM" id="MobiDB-lite"/>
    </source>
</evidence>
<keyword evidence="5" id="KW-0547">Nucleotide-binding</keyword>
<feature type="domain" description="Dynein 2 heavy chain 1 cytoplasmic ATPase lid" evidence="24">
    <location>
        <begin position="2118"/>
        <end position="2196"/>
    </location>
</feature>
<dbReference type="InterPro" id="IPR013602">
    <property type="entry name" value="Dynein_heavy_linker"/>
</dbReference>
<dbReference type="FunFam" id="3.40.50.300:FF:000063">
    <property type="entry name" value="dynein heavy chain 6, axonemal"/>
    <property type="match status" value="1"/>
</dbReference>
<dbReference type="Gene3D" id="1.10.8.710">
    <property type="match status" value="1"/>
</dbReference>
<evidence type="ECO:0000256" key="6">
    <source>
        <dbReference type="ARBA" id="ARBA00022840"/>
    </source>
</evidence>
<dbReference type="FunFam" id="3.40.50.300:FF:001145">
    <property type="entry name" value="Putative dynein heavy chain"/>
    <property type="match status" value="1"/>
</dbReference>
<evidence type="ECO:0000259" key="19">
    <source>
        <dbReference type="Pfam" id="PF12780"/>
    </source>
</evidence>
<dbReference type="Gene3D" id="1.20.58.1120">
    <property type="match status" value="1"/>
</dbReference>
<dbReference type="Proteomes" id="UP000475862">
    <property type="component" value="Unassembled WGS sequence"/>
</dbReference>
<keyword evidence="8 13" id="KW-0175">Coiled coil</keyword>
<dbReference type="InterPro" id="IPR041228">
    <property type="entry name" value="Dynein_C"/>
</dbReference>
<evidence type="ECO:0000256" key="4">
    <source>
        <dbReference type="ARBA" id="ARBA00022701"/>
    </source>
</evidence>
<evidence type="ECO:0000313" key="26">
    <source>
        <dbReference type="Proteomes" id="UP000475862"/>
    </source>
</evidence>
<dbReference type="InterPro" id="IPR035706">
    <property type="entry name" value="AAA_9"/>
</dbReference>
<dbReference type="PANTHER" id="PTHR22878">
    <property type="entry name" value="DYNEIN HEAVY CHAIN 6, AXONEMAL-LIKE-RELATED"/>
    <property type="match status" value="1"/>
</dbReference>
<dbReference type="GO" id="GO:0005524">
    <property type="term" value="F:ATP binding"/>
    <property type="evidence" value="ECO:0007669"/>
    <property type="project" value="UniProtKB-KW"/>
</dbReference>
<dbReference type="Gene3D" id="1.20.920.30">
    <property type="match status" value="1"/>
</dbReference>
<evidence type="ECO:0000256" key="11">
    <source>
        <dbReference type="ARBA" id="ARBA00023212"/>
    </source>
</evidence>
<feature type="region of interest" description="Disordered" evidence="14">
    <location>
        <begin position="1"/>
        <end position="22"/>
    </location>
</feature>
<evidence type="ECO:0000256" key="13">
    <source>
        <dbReference type="SAM" id="Coils"/>
    </source>
</evidence>
<dbReference type="InterPro" id="IPR041466">
    <property type="entry name" value="Dynein_AAA5_ext"/>
</dbReference>
<evidence type="ECO:0000256" key="2">
    <source>
        <dbReference type="ARBA" id="ARBA00008887"/>
    </source>
</evidence>
<keyword evidence="26" id="KW-1185">Reference proteome</keyword>
<feature type="domain" description="Dynein heavy chain linker" evidence="16">
    <location>
        <begin position="716"/>
        <end position="1147"/>
    </location>
</feature>
<dbReference type="FunFam" id="1.20.920.20:FF:000006">
    <property type="entry name" value="Dynein, axonemal, heavy chain 6"/>
    <property type="match status" value="1"/>
</dbReference>
<accession>A0A6G0TWF5</accession>
<feature type="coiled-coil region" evidence="13">
    <location>
        <begin position="2781"/>
        <end position="2832"/>
    </location>
</feature>
<keyword evidence="12" id="KW-0966">Cell projection</keyword>
<feature type="domain" description="Dynein heavy chain AAA 5 extension" evidence="21">
    <location>
        <begin position="1770"/>
        <end position="1900"/>
    </location>
</feature>
<organism evidence="25 26">
    <name type="scientific">Aphis glycines</name>
    <name type="common">Soybean aphid</name>
    <dbReference type="NCBI Taxonomy" id="307491"/>
    <lineage>
        <taxon>Eukaryota</taxon>
        <taxon>Metazoa</taxon>
        <taxon>Ecdysozoa</taxon>
        <taxon>Arthropoda</taxon>
        <taxon>Hexapoda</taxon>
        <taxon>Insecta</taxon>
        <taxon>Pterygota</taxon>
        <taxon>Neoptera</taxon>
        <taxon>Paraneoptera</taxon>
        <taxon>Hemiptera</taxon>
        <taxon>Sternorrhyncha</taxon>
        <taxon>Aphidomorpha</taxon>
        <taxon>Aphidoidea</taxon>
        <taxon>Aphididae</taxon>
        <taxon>Aphidini</taxon>
        <taxon>Aphis</taxon>
        <taxon>Aphis</taxon>
    </lineage>
</organism>
<gene>
    <name evidence="25" type="ORF">AGLY_005330</name>
</gene>
<dbReference type="Gene3D" id="1.20.920.20">
    <property type="match status" value="1"/>
</dbReference>
<keyword evidence="9" id="KW-0969">Cilium</keyword>
<dbReference type="Gene3D" id="1.10.8.1220">
    <property type="match status" value="1"/>
</dbReference>
<dbReference type="GO" id="GO:0003341">
    <property type="term" value="P:cilium movement"/>
    <property type="evidence" value="ECO:0007669"/>
    <property type="project" value="UniProtKB-ARBA"/>
</dbReference>
<evidence type="ECO:0000259" key="24">
    <source>
        <dbReference type="Pfam" id="PF22597"/>
    </source>
</evidence>
<comment type="caution">
    <text evidence="25">The sequence shown here is derived from an EMBL/GenBank/DDBJ whole genome shotgun (WGS) entry which is preliminary data.</text>
</comment>
<feature type="domain" description="Dynein heavy chain AAA module D4" evidence="19">
    <location>
        <begin position="2280"/>
        <end position="2539"/>
    </location>
</feature>
<dbReference type="InterPro" id="IPR024317">
    <property type="entry name" value="Dynein_heavy_chain_D4_dom"/>
</dbReference>
<evidence type="ECO:0000259" key="20">
    <source>
        <dbReference type="Pfam" id="PF12781"/>
    </source>
</evidence>
<evidence type="ECO:0008006" key="27">
    <source>
        <dbReference type="Google" id="ProtNLM"/>
    </source>
</evidence>
<dbReference type="InterPro" id="IPR043160">
    <property type="entry name" value="Dynein_C_barrel"/>
</dbReference>
<dbReference type="Pfam" id="PF22597">
    <property type="entry name" value="DYN_lid"/>
    <property type="match status" value="1"/>
</dbReference>
<dbReference type="FunFam" id="3.40.50.300:FF:000362">
    <property type="entry name" value="Dynein, axonemal, heavy chain 6"/>
    <property type="match status" value="1"/>
</dbReference>
<keyword evidence="11" id="KW-0206">Cytoskeleton</keyword>
<evidence type="ECO:0000256" key="5">
    <source>
        <dbReference type="ARBA" id="ARBA00022741"/>
    </source>
</evidence>
<keyword evidence="6" id="KW-0067">ATP-binding</keyword>
<dbReference type="InterPro" id="IPR042228">
    <property type="entry name" value="Dynein_linker_3"/>
</dbReference>
<dbReference type="FunFam" id="1.10.8.1220:FF:000001">
    <property type="entry name" value="Dynein axonemal heavy chain 5"/>
    <property type="match status" value="1"/>
</dbReference>
<evidence type="ECO:0000256" key="7">
    <source>
        <dbReference type="ARBA" id="ARBA00023017"/>
    </source>
</evidence>
<dbReference type="PANTHER" id="PTHR22878:SF70">
    <property type="entry name" value="DYNEIN HEAVY CHAIN 2, AXONEMAL"/>
    <property type="match status" value="1"/>
</dbReference>
<dbReference type="FunFam" id="1.20.140.100:FF:000001">
    <property type="entry name" value="dynein heavy chain 17, axonemal"/>
    <property type="match status" value="1"/>
</dbReference>
<feature type="domain" description="Dynein heavy chain AAA lid" evidence="22">
    <location>
        <begin position="3566"/>
        <end position="3705"/>
    </location>
</feature>
<dbReference type="InterPro" id="IPR024743">
    <property type="entry name" value="Dynein_HC_stalk"/>
</dbReference>
<dbReference type="Pfam" id="PF03028">
    <property type="entry name" value="Dynein_heavy"/>
    <property type="match status" value="1"/>
</dbReference>
<evidence type="ECO:0000313" key="25">
    <source>
        <dbReference type="EMBL" id="KAE9540078.1"/>
    </source>
</evidence>
<reference evidence="25 26" key="1">
    <citation type="submission" date="2019-08" db="EMBL/GenBank/DDBJ databases">
        <title>The genome of the soybean aphid Biotype 1, its phylome, world population structure and adaptation to the North American continent.</title>
        <authorList>
            <person name="Giordano R."/>
            <person name="Donthu R.K."/>
            <person name="Hernandez A.G."/>
            <person name="Wright C.L."/>
            <person name="Zimin A.V."/>
        </authorList>
    </citation>
    <scope>NUCLEOTIDE SEQUENCE [LARGE SCALE GENOMIC DNA]</scope>
    <source>
        <tissue evidence="25">Whole aphids</tissue>
    </source>
</reference>
<dbReference type="Pfam" id="PF12780">
    <property type="entry name" value="AAA_8"/>
    <property type="match status" value="1"/>
</dbReference>
<dbReference type="SUPFAM" id="SSF52540">
    <property type="entry name" value="P-loop containing nucleoside triphosphate hydrolases"/>
    <property type="match status" value="4"/>
</dbReference>
<dbReference type="FunFam" id="1.10.8.720:FF:000001">
    <property type="entry name" value="dynein heavy chain 7, axonemal"/>
    <property type="match status" value="1"/>
</dbReference>
<evidence type="ECO:0000259" key="17">
    <source>
        <dbReference type="Pfam" id="PF12774"/>
    </source>
</evidence>
<dbReference type="GO" id="GO:0005858">
    <property type="term" value="C:axonemal dynein complex"/>
    <property type="evidence" value="ECO:0007669"/>
    <property type="project" value="UniProtKB-ARBA"/>
</dbReference>
<dbReference type="Pfam" id="PF18198">
    <property type="entry name" value="AAA_lid_11"/>
    <property type="match status" value="1"/>
</dbReference>
<dbReference type="InterPro" id="IPR043157">
    <property type="entry name" value="Dynein_AAA1S"/>
</dbReference>
<dbReference type="InterPro" id="IPR054354">
    <property type="entry name" value="DYNC2H1-like_lid"/>
</dbReference>
<dbReference type="Pfam" id="PF12775">
    <property type="entry name" value="AAA_7"/>
    <property type="match status" value="1"/>
</dbReference>
<keyword evidence="4" id="KW-0493">Microtubule</keyword>
<dbReference type="EMBL" id="VYZN01000014">
    <property type="protein sequence ID" value="KAE9540078.1"/>
    <property type="molecule type" value="Genomic_DNA"/>
</dbReference>
<dbReference type="FunFam" id="1.10.8.710:FF:000004">
    <property type="entry name" value="Dynein axonemal heavy chain 6"/>
    <property type="match status" value="1"/>
</dbReference>
<evidence type="ECO:0000259" key="15">
    <source>
        <dbReference type="Pfam" id="PF03028"/>
    </source>
</evidence>
<dbReference type="GO" id="GO:0005874">
    <property type="term" value="C:microtubule"/>
    <property type="evidence" value="ECO:0007669"/>
    <property type="project" value="UniProtKB-KW"/>
</dbReference>
<dbReference type="Gene3D" id="1.20.140.100">
    <property type="entry name" value="Dynein heavy chain, N-terminal domain 2"/>
    <property type="match status" value="1"/>
</dbReference>
<keyword evidence="3" id="KW-0963">Cytoplasm</keyword>
<dbReference type="Gene3D" id="1.10.472.130">
    <property type="match status" value="1"/>
</dbReference>
<dbReference type="Gene3D" id="1.10.8.720">
    <property type="entry name" value="Region D6 of dynein motor"/>
    <property type="match status" value="1"/>
</dbReference>
<evidence type="ECO:0000259" key="18">
    <source>
        <dbReference type="Pfam" id="PF12777"/>
    </source>
</evidence>
<evidence type="ECO:0000259" key="23">
    <source>
        <dbReference type="Pfam" id="PF18199"/>
    </source>
</evidence>
<dbReference type="Gene3D" id="3.40.50.300">
    <property type="entry name" value="P-loop containing nucleotide triphosphate hydrolases"/>
    <property type="match status" value="5"/>
</dbReference>
<dbReference type="GO" id="GO:0051959">
    <property type="term" value="F:dynein light intermediate chain binding"/>
    <property type="evidence" value="ECO:0007669"/>
    <property type="project" value="InterPro"/>
</dbReference>
<dbReference type="FunFam" id="1.20.58.1120:FF:000005">
    <property type="entry name" value="Dynein, axonemal, heavy chain 12"/>
    <property type="match status" value="1"/>
</dbReference>
<dbReference type="Pfam" id="PF17852">
    <property type="entry name" value="Dynein_AAA_lid"/>
    <property type="match status" value="1"/>
</dbReference>
<dbReference type="FunFam" id="1.20.920.30:FF:000002">
    <property type="entry name" value="Dynein axonemal heavy chain 3"/>
    <property type="match status" value="1"/>
</dbReference>
<dbReference type="InterPro" id="IPR026983">
    <property type="entry name" value="DHC"/>
</dbReference>
<feature type="domain" description="Dynein heavy chain coiled coil stalk" evidence="18">
    <location>
        <begin position="2556"/>
        <end position="2922"/>
    </location>
</feature>
<evidence type="ECO:0000256" key="3">
    <source>
        <dbReference type="ARBA" id="ARBA00022490"/>
    </source>
</evidence>
<evidence type="ECO:0000259" key="16">
    <source>
        <dbReference type="Pfam" id="PF08393"/>
    </source>
</evidence>
<dbReference type="GO" id="GO:0045505">
    <property type="term" value="F:dynein intermediate chain binding"/>
    <property type="evidence" value="ECO:0007669"/>
    <property type="project" value="InterPro"/>
</dbReference>
<keyword evidence="7" id="KW-0243">Dynein</keyword>
<dbReference type="FunFam" id="3.40.50.300:FF:002141">
    <property type="entry name" value="Dynein heavy chain"/>
    <property type="match status" value="1"/>
</dbReference>
<proteinExistence type="inferred from homology"/>
<dbReference type="Gene3D" id="3.10.490.20">
    <property type="match status" value="1"/>
</dbReference>
<evidence type="ECO:0000259" key="22">
    <source>
        <dbReference type="Pfam" id="PF18198"/>
    </source>
</evidence>
<dbReference type="FunFam" id="3.20.180.20:FF:000003">
    <property type="entry name" value="Dynein heavy chain 12, axonemal"/>
    <property type="match status" value="1"/>
</dbReference>
<feature type="domain" description="Dynein heavy chain ATP-binding dynein motor region" evidence="20">
    <location>
        <begin position="2951"/>
        <end position="3171"/>
    </location>
</feature>
<name>A0A6G0TWF5_APHGL</name>
<dbReference type="Gene3D" id="3.20.180.20">
    <property type="entry name" value="Dynein heavy chain, N-terminal domain 2"/>
    <property type="match status" value="1"/>
</dbReference>
<protein>
    <recommendedName>
        <fullName evidence="27">AAA+ ATPase domain-containing protein</fullName>
    </recommendedName>
</protein>
<feature type="domain" description="Dynein heavy chain hydrolytic ATP-binding dynein motor region" evidence="17">
    <location>
        <begin position="1275"/>
        <end position="1601"/>
    </location>
</feature>
<evidence type="ECO:0000256" key="10">
    <source>
        <dbReference type="ARBA" id="ARBA00023175"/>
    </source>
</evidence>
<feature type="domain" description="Dynein heavy chain region D6 P-loop" evidence="15">
    <location>
        <begin position="3417"/>
        <end position="3530"/>
    </location>
</feature>
<dbReference type="FunFam" id="3.40.50.300:FF:000353">
    <property type="entry name" value="Dynein axonemal heavy chain 1"/>
    <property type="match status" value="1"/>
</dbReference>
<dbReference type="FunFam" id="1.20.1270.280:FF:000001">
    <property type="entry name" value="dynein heavy chain 7, axonemal"/>
    <property type="match status" value="1"/>
</dbReference>
<dbReference type="Gene3D" id="1.20.1270.280">
    <property type="match status" value="1"/>
</dbReference>
<dbReference type="InterPro" id="IPR027417">
    <property type="entry name" value="P-loop_NTPase"/>
</dbReference>
<evidence type="ECO:0000259" key="21">
    <source>
        <dbReference type="Pfam" id="PF17852"/>
    </source>
</evidence>
<keyword evidence="10" id="KW-0505">Motor protein</keyword>
<evidence type="ECO:0000256" key="1">
    <source>
        <dbReference type="ARBA" id="ARBA00004430"/>
    </source>
</evidence>
<dbReference type="Gene3D" id="6.10.140.1060">
    <property type="match status" value="1"/>
</dbReference>
<comment type="similarity">
    <text evidence="2">Belongs to the dynein heavy chain family.</text>
</comment>
<dbReference type="InterPro" id="IPR004273">
    <property type="entry name" value="Dynein_heavy_D6_P-loop"/>
</dbReference>
<feature type="compositionally biased region" description="Polar residues" evidence="14">
    <location>
        <begin position="8"/>
        <end position="22"/>
    </location>
</feature>
<dbReference type="Pfam" id="PF12781">
    <property type="entry name" value="AAA_9"/>
    <property type="match status" value="1"/>
</dbReference>
<evidence type="ECO:0000256" key="8">
    <source>
        <dbReference type="ARBA" id="ARBA00023054"/>
    </source>
</evidence>
<sequence length="4017" mass="461145">MSKEYLLPSNSPTLKPQTKSKKNISNVYRRSTIFPRRTYPIESNDHTENIEEREIRQLLDTVPVVPKLPKMPDISKYLNKGKTLNKSKALSDRKTIIKNYMNECAVTQKIDLMMAGKSIPVDRQDEVKMPQIYYRKQLKGYANAIVPTPIQESWIENIIEKSKTARLKRTKVSVSLIDEVKAEYIKVLKKLQVDGIVKPIPSSNAPLPEKQQEKPLTTALGGKTKNYPLFLKRKKLLIKRLHTTHPTTISILYLSKRQVPKTMINAELYKFDEFSRDLDDLMATLEHDFRKQDTYLAKDWYKKVILILTKRGAIDGVALKALPQFLKGVTTIISLEMERMILKSIDHIVKVFGNVSTAPKLNFKLHFVGSKCISTPSVSDICDQYCSVLNLINTAVSELPSLEYRFDVPVSSQFISIRRGKQYLDKAKANLAEKLSIMYKELTAYLKKMDNDFSDVVNEKQPENLFMYLQEYHSYDELLEKLDLFQSYRNRATELVDDWNFELGNIDQIEMKKHICDLAKSYMDQIIDHTVMKQLSNDEKPSLAWVCYKFHEMVSRAVSKPKNSEEFLALGDYMLYASTTFMKEMTDTVKELTVVACNISQYAVLPKEFWDTHASAIKWIQNISPVFVKYSTIYEAGKSNAEETLAKVISTLNYNLDAFAPSLTFLDRIDDVNKLYEYKLFVNTLQRKIEKFDDTVAWINREEELFNKPISTFPELDEIKDFTRPFVDLITFSYRWFLKKNLWMRGDFDTLSLLEIEKTVNEFYNEASKTQELLRVKCKEMLSQNYSKRYEGIIDDADMNLWPAPLKIAEQTINSMVEFRHYMPIIGIMCNPALTERHWIEMSELSGFNLTPNAGTTLSKIIDLNLEQLLPQFDVISISATKEEQLRRSLEKMQEDWKTIQLCTTPYKDTKINILSGLDSIQALLDEHFIKTISIRGSAFVKPIESEVKEWFDKINRMNMTLEEWARVQMRWLYLMPIFSSKDIVAQMPEEGSLFNEINVIINGLLSMISSHSLAITCVGQEGVLESLIKCSKMAEFINLGVNNYLEKKRLFFPRFFFLSNNEMLEILSETRDPKRVQPHLKKCFEGISKLEFNDNLDILKFISNEGEEIAFSQYISTVEARGSVEKWLFQVEKQMAISIKKLIENAYNEYPTIERTMWVQKWPGQCVVCVSQMFWTAEVHDVFIVQKPGQMRNYHKFLNKQLNDIVNLVRCKTNKQRRITLSTLITLDVHCRDVVDELANNNVRHDMDFKWLSQLRYYWEADTLVRITNATIHYAYEYLGNKPRLVITPLTERCYRTLISAYHLHLYGAPEGPAGTGKTETTKDLARALAFQCVVFNCSEGLNYLEMRKFFKGLASCGAWVCFEEFNRINIEVLSVVAQQILGIVQAVRTNVETFFFEGTELKLNPRCYVCITMNPGYAGRFDLPDNLKVLFRTVAMMVPDYAMVGEILLYSYGFVKARELSIKIVTTYKLCSEQLSLQPHYDYGMRAIKAVLIAVGNLKLKYPENDDSELLLKSILDVNLPKFLEKDVPLFKGIISDLFPDVKLPNSHHDNLISDAKVVCEKMNLQPLDTFIEKLIQIYEMMVVRHGFMLVGNPFGGKTSLLHLLAETLNLQNKLNQGEEKVEYETINPKALTINQLYGYFDDVLHEWSNGVVANTFRKYSMSENSDRKWLIFDGLIDTVWVENLNTVLDDNKKLCLSSGEVIGMPDNMSIIFEVMDLTQASPATVSRCGMIYLDPIALGWRPLIKSWIKTCPELWSLNQNGVDIMCLFDWITPPCLCFIRHNCVQLTNAGEINIVLNVLNILEMQLKSSYIDNPGFNEHFTNYLQGSFVYASIWGFGGTLDSNSRPAFDRYFKELWRGDIPGSEPPEALSTLDITIPYDGMLYDYVFSCTSRGSWKNLSEVVKNNKIEEISTIEQTLVHTMDTARYMHLVDMFISHRKPLLLFGPSGTGKSFYIKNYMMNKLSLDKYVPSFVTFTTQTSANFTQEIILSKLIKRKRGVYGPPSGKVCVIFVDDMNMPAKGQYGAQPPIELLRQFFDHGYWHDLQDTTKVYLKDILLLSAIGPTGGSKQDDYVRFLRHFGLFAINSFDDESITNIYSTLLHIGLKKNGFTSEVVPIIDSIIKSTINLYRSAINNLAPTPAKSHYLFNIRDISKVTNGILMFRKESFSNRKVFVRLWAHEVMRVFYDRLIDDNDRCWLFNKIRVCINTNFQEMFDVVFNNLSDSSPIVFQDMSNLLFTNIMDSEVSENKKYEEPPSLTNFEEKAQIVMDEYDKTHDSKLNIVLFKYACEHLSKICRILTIPGGCALLVGVGGSGRQSLTRLAAAMCNFNVFQPEITKSYGLNEWRDNLKTILIESGGKNRPTVFLFADGQIKEEYFLQDIDALLNSGELPNLFSLDEQQNILEMVRLAAQGGNRNMDIAPLVVFNYFINRCKQNLHICLCFSPIGTSFRNNLRLYPSLVSCCTIDWFDDWPNDALQMVAYKYLINVNLSEKIKNSAVTICQRFHVDARRLSLEFYSTTRRRTYVTSASYLDLIKAYTDCTNRKQKEIMEAKMRYVGGLQELEYATLQVSQMKEDLFKLQPQLQQAQKDTEEMMVMISRETVEVEKATTRVQEDEKVANVQAEAANELKTECEADLALAIPVLEDAIDALNTLKPTDITLVKSMKNPPEMVKTVMAAVCVMKGVSPDKIPDPNKPGQKILDYWGPSKRILGDINFLQRLKEYDKDNIPAQIMAIIRKTYLPDPNFKPPIVAKASSAAEGLCKWIIALDMYDKVIKVVAPKKEKLEIANAEYEATMTILEEKRNEVRQLQERLDSLKDRLQETVLNKEKLLAEVALCESKLIKAEKLIGRYATRKPFTIKRVLISSIENCLGSLGGEKHRWALRAEELQTNYDCIPGDILISCGIIAYLAPFTSHFRSSIIDEWKILCNDLKIPSSDSYSLIEVLGVPTKIQNWTINGLPLDSFSIDNAIIMDGSQRWSLLIDPQGQAHKWIKTLEKNNDIIIIKLTDPNYMKSIEVGIEVGKPVLIENVLEDLDLPLDPILLKLTYKQGKSMYIALGNNVIEFNPKFRLYITSKLRNPHYLPEIFNKVTVINFALTVEGLEAQLLGIVVAKERPDLESKRQQLIVEGAENVKALLDVENNILQILSAPGNILEDENAVDVLDNSKILAKEITRKQAASVETVAVLDQFRLQYKPIAKHCSILYYCITDLPNVDPMYQYSLSWFINIFTMTIETANKSKVIRIRLEALKETFTYNLYANVCRSLFEKDKMLFSFIMCTTVMIAEKKIDKEELMFLLTDDIGIKNNIPNPAPNWFHDKSWNDICRLDKLNTYNGRIKDDFINQVDEWKIYCDSTDQGILKFPNPWYDKLSDFQRILVVRAIRPDKVIPVITKLIEVELGDKFIYPPPFDINKSYGDSTCLTPLIFILSPGVDPMASLLQFANNMGLMESLQSVSLGQGQGPIAESLIRNAQKTGGWVCLQNCHLATSWMGQLEVICDSFDVSNVNSDFRLWLTSYPSVKFPVSVLQNGVKMTNEPPTGLQANMLRSYQSYPVKDKNFFEGCPSKERIFTKLLYGITFFHAIVQERRRFGPIGWNIPYEFNESDYHISIQQLQIYINEFDEIPFDAVTYLTGECNYGGKISDDWDRRTMNTILNKFCCSQVVENPYYLFCDIDQKYGIPFRANYHDFIKQIEEIPVDHSPEVFGLHTNSGIIRDLQITALLFNSFVAVMETSGGTDDSDTTEKALIATVSDILTKLPNNFDVEATRTKYPVMYAESMNAVLIQEMERFNVLLSIIRKSLQDLIKAIKGAIVMTPELETMALSLSTGKFPVFWLKFSYPSLKSLGGYITDFIERLNFLQIWHDEGVPDKVWLSGLFFTQSFLTGVMQNFARHYAIPIHQLCFDFQVQHSDTVNEHTANGVYCYGLFIDGARWDMSKMVLEEQLPKVLTDVLPLVRFIPIRKDELVIGNRYTCPVYKTSERRGVLSTTGHSSNYVLPMFLDTNQKPSHWVYRGVALLCQLND</sequence>
<dbReference type="Pfam" id="PF12777">
    <property type="entry name" value="MT"/>
    <property type="match status" value="1"/>
</dbReference>
<dbReference type="FunFam" id="1.10.287.2620:FF:000002">
    <property type="entry name" value="Dynein heavy chain 2, axonemal"/>
    <property type="match status" value="1"/>
</dbReference>
<dbReference type="InterPro" id="IPR042222">
    <property type="entry name" value="Dynein_2_N"/>
</dbReference>
<dbReference type="OrthoDB" id="424310at2759"/>
<dbReference type="InterPro" id="IPR041658">
    <property type="entry name" value="AAA_lid_11"/>
</dbReference>
<feature type="domain" description="Dynein heavy chain C-terminal" evidence="23">
    <location>
        <begin position="3715"/>
        <end position="4013"/>
    </location>
</feature>
<evidence type="ECO:0000256" key="12">
    <source>
        <dbReference type="ARBA" id="ARBA00023273"/>
    </source>
</evidence>
<dbReference type="Pfam" id="PF18199">
    <property type="entry name" value="Dynein_C"/>
    <property type="match status" value="1"/>
</dbReference>
<dbReference type="Pfam" id="PF12774">
    <property type="entry name" value="AAA_6"/>
    <property type="match status" value="1"/>
</dbReference>